<reference evidence="2 3" key="1">
    <citation type="submission" date="2024-08" db="EMBL/GenBank/DDBJ databases">
        <authorList>
            <person name="Ishaq N."/>
        </authorList>
    </citation>
    <scope>NUCLEOTIDE SEQUENCE [LARGE SCALE GENOMIC DNA]</scope>
    <source>
        <strain evidence="2 3">JCM 30400</strain>
    </source>
</reference>
<feature type="transmembrane region" description="Helical" evidence="1">
    <location>
        <begin position="92"/>
        <end position="115"/>
    </location>
</feature>
<dbReference type="Proteomes" id="UP001569414">
    <property type="component" value="Unassembled WGS sequence"/>
</dbReference>
<protein>
    <submittedName>
        <fullName evidence="2">Uncharacterized protein</fullName>
    </submittedName>
</protein>
<organism evidence="2 3">
    <name type="scientific">Microbulbifer echini</name>
    <dbReference type="NCBI Taxonomy" id="1529067"/>
    <lineage>
        <taxon>Bacteria</taxon>
        <taxon>Pseudomonadati</taxon>
        <taxon>Pseudomonadota</taxon>
        <taxon>Gammaproteobacteria</taxon>
        <taxon>Cellvibrionales</taxon>
        <taxon>Microbulbiferaceae</taxon>
        <taxon>Microbulbifer</taxon>
    </lineage>
</organism>
<comment type="caution">
    <text evidence="2">The sequence shown here is derived from an EMBL/GenBank/DDBJ whole genome shotgun (WGS) entry which is preliminary data.</text>
</comment>
<accession>A0ABV4NLF8</accession>
<evidence type="ECO:0000256" key="1">
    <source>
        <dbReference type="SAM" id="Phobius"/>
    </source>
</evidence>
<sequence>MIGAKKSWIRSVCIAIDQLGNAIAGGNPGATISARCGYFTRVKETSFRRYWRILEWMINFAFLPIDGPDHCYRCYLWDHTEKHEEGSDFMRALLGMIVIWFCVPLCLFTWLYVFIFPSARWRKEKG</sequence>
<dbReference type="EMBL" id="JBGMEL010000005">
    <property type="protein sequence ID" value="MFA0790222.1"/>
    <property type="molecule type" value="Genomic_DNA"/>
</dbReference>
<keyword evidence="1" id="KW-0812">Transmembrane</keyword>
<proteinExistence type="predicted"/>
<dbReference type="RefSeq" id="WP_371843043.1">
    <property type="nucleotide sequence ID" value="NZ_JBGMEL010000005.1"/>
</dbReference>
<keyword evidence="3" id="KW-1185">Reference proteome</keyword>
<keyword evidence="1" id="KW-0472">Membrane</keyword>
<name>A0ABV4NLF8_9GAMM</name>
<keyword evidence="1" id="KW-1133">Transmembrane helix</keyword>
<evidence type="ECO:0000313" key="3">
    <source>
        <dbReference type="Proteomes" id="UP001569414"/>
    </source>
</evidence>
<gene>
    <name evidence="2" type="ORF">ACCI51_06660</name>
</gene>
<evidence type="ECO:0000313" key="2">
    <source>
        <dbReference type="EMBL" id="MFA0790222.1"/>
    </source>
</evidence>